<feature type="signal peptide" evidence="2">
    <location>
        <begin position="1"/>
        <end position="24"/>
    </location>
</feature>
<keyword evidence="2" id="KW-0732">Signal</keyword>
<organism evidence="3 4">
    <name type="scientific">Lacipirellula limnantheis</name>
    <dbReference type="NCBI Taxonomy" id="2528024"/>
    <lineage>
        <taxon>Bacteria</taxon>
        <taxon>Pseudomonadati</taxon>
        <taxon>Planctomycetota</taxon>
        <taxon>Planctomycetia</taxon>
        <taxon>Pirellulales</taxon>
        <taxon>Lacipirellulaceae</taxon>
        <taxon>Lacipirellula</taxon>
    </lineage>
</organism>
<dbReference type="EMBL" id="CP036339">
    <property type="protein sequence ID" value="QDT74481.1"/>
    <property type="molecule type" value="Genomic_DNA"/>
</dbReference>
<reference evidence="3 4" key="1">
    <citation type="submission" date="2019-02" db="EMBL/GenBank/DDBJ databases">
        <title>Deep-cultivation of Planctomycetes and their phenomic and genomic characterization uncovers novel biology.</title>
        <authorList>
            <person name="Wiegand S."/>
            <person name="Jogler M."/>
            <person name="Boedeker C."/>
            <person name="Pinto D."/>
            <person name="Vollmers J."/>
            <person name="Rivas-Marin E."/>
            <person name="Kohn T."/>
            <person name="Peeters S.H."/>
            <person name="Heuer A."/>
            <person name="Rast P."/>
            <person name="Oberbeckmann S."/>
            <person name="Bunk B."/>
            <person name="Jeske O."/>
            <person name="Meyerdierks A."/>
            <person name="Storesund J.E."/>
            <person name="Kallscheuer N."/>
            <person name="Luecker S."/>
            <person name="Lage O.M."/>
            <person name="Pohl T."/>
            <person name="Merkel B.J."/>
            <person name="Hornburger P."/>
            <person name="Mueller R.-W."/>
            <person name="Bruemmer F."/>
            <person name="Labrenz M."/>
            <person name="Spormann A.M."/>
            <person name="Op den Camp H."/>
            <person name="Overmann J."/>
            <person name="Amann R."/>
            <person name="Jetten M.S.M."/>
            <person name="Mascher T."/>
            <person name="Medema M.H."/>
            <person name="Devos D.P."/>
            <person name="Kaster A.-K."/>
            <person name="Ovreas L."/>
            <person name="Rohde M."/>
            <person name="Galperin M.Y."/>
            <person name="Jogler C."/>
        </authorList>
    </citation>
    <scope>NUCLEOTIDE SEQUENCE [LARGE SCALE GENOMIC DNA]</scope>
    <source>
        <strain evidence="3 4">I41</strain>
    </source>
</reference>
<proteinExistence type="predicted"/>
<dbReference type="KEGG" id="llh:I41_36780"/>
<feature type="region of interest" description="Disordered" evidence="1">
    <location>
        <begin position="24"/>
        <end position="44"/>
    </location>
</feature>
<dbReference type="AlphaFoldDB" id="A0A517U1H1"/>
<keyword evidence="4" id="KW-1185">Reference proteome</keyword>
<evidence type="ECO:0000256" key="1">
    <source>
        <dbReference type="SAM" id="MobiDB-lite"/>
    </source>
</evidence>
<gene>
    <name evidence="3" type="ORF">I41_36780</name>
</gene>
<evidence type="ECO:0000256" key="2">
    <source>
        <dbReference type="SAM" id="SignalP"/>
    </source>
</evidence>
<sequence length="269" mass="30327" precursor="true">MKKADACRVIAVAATLIASSVGKAEWQPPENPSPSQILQEARTDASAGRSEDALAKYLWYHDNAVKYNRSQGSVRRSFALAYWYELGAIYPPALVKFSEARDKARKRVLESEHPQQAWDAFADFKAMSKKLEEEKAIAELFLELRDKNDKHAKKVYHLAQPALIDAGRFDICGEYLGGENAINGEIDRFKHTMKFVQQAEKRDGRPSRSFVASVERTFRRRAATTVAILVKNGNIDEAKIVSQRAHDAWDDKQLHELLEDALAGNLPKE</sequence>
<feature type="chain" id="PRO_5022220541" description="Outer membrane protein assembly factor BamD" evidence="2">
    <location>
        <begin position="25"/>
        <end position="269"/>
    </location>
</feature>
<dbReference type="Proteomes" id="UP000317909">
    <property type="component" value="Chromosome"/>
</dbReference>
<name>A0A517U1H1_9BACT</name>
<protein>
    <recommendedName>
        <fullName evidence="5">Outer membrane protein assembly factor BamD</fullName>
    </recommendedName>
</protein>
<dbReference type="RefSeq" id="WP_145434226.1">
    <property type="nucleotide sequence ID" value="NZ_CP036339.1"/>
</dbReference>
<accession>A0A517U1H1</accession>
<dbReference type="OrthoDB" id="8772062at2"/>
<evidence type="ECO:0000313" key="3">
    <source>
        <dbReference type="EMBL" id="QDT74481.1"/>
    </source>
</evidence>
<evidence type="ECO:0000313" key="4">
    <source>
        <dbReference type="Proteomes" id="UP000317909"/>
    </source>
</evidence>
<evidence type="ECO:0008006" key="5">
    <source>
        <dbReference type="Google" id="ProtNLM"/>
    </source>
</evidence>